<evidence type="ECO:0000313" key="1">
    <source>
        <dbReference type="EMBL" id="BAY59815.1"/>
    </source>
</evidence>
<dbReference type="Proteomes" id="UP000217895">
    <property type="component" value="Plasmid Plasmid2 dna"/>
</dbReference>
<keyword evidence="1" id="KW-0614">Plasmid</keyword>
<gene>
    <name evidence="1" type="ORF">NIES2135_66920</name>
</gene>
<evidence type="ECO:0000313" key="2">
    <source>
        <dbReference type="Proteomes" id="UP000217895"/>
    </source>
</evidence>
<accession>A0A1Z4JSR3</accession>
<name>A0A1Z4JSR3_LEPBY</name>
<geneLocation type="plasmid" evidence="1">
    <name>plasmid2</name>
</geneLocation>
<reference evidence="1 2" key="1">
    <citation type="submission" date="2017-06" db="EMBL/GenBank/DDBJ databases">
        <title>Genome sequencing of cyanobaciteial culture collection at National Institute for Environmental Studies (NIES).</title>
        <authorList>
            <person name="Hirose Y."/>
            <person name="Shimura Y."/>
            <person name="Fujisawa T."/>
            <person name="Nakamura Y."/>
            <person name="Kawachi M."/>
        </authorList>
    </citation>
    <scope>NUCLEOTIDE SEQUENCE [LARGE SCALE GENOMIC DNA]</scope>
    <source>
        <strain evidence="1 2">NIES-2135</strain>
        <plasmid evidence="2">Plasmid Plasmid2 dna</plasmid>
    </source>
</reference>
<protein>
    <submittedName>
        <fullName evidence="1">Uncharacterized protein</fullName>
    </submittedName>
</protein>
<dbReference type="AlphaFoldDB" id="A0A1Z4JSR3"/>
<keyword evidence="2" id="KW-1185">Reference proteome</keyword>
<organism evidence="1 2">
    <name type="scientific">Leptolyngbya boryana NIES-2135</name>
    <dbReference type="NCBI Taxonomy" id="1973484"/>
    <lineage>
        <taxon>Bacteria</taxon>
        <taxon>Bacillati</taxon>
        <taxon>Cyanobacteriota</taxon>
        <taxon>Cyanophyceae</taxon>
        <taxon>Leptolyngbyales</taxon>
        <taxon>Leptolyngbyaceae</taxon>
        <taxon>Leptolyngbya group</taxon>
        <taxon>Leptolyngbya</taxon>
    </lineage>
</organism>
<dbReference type="EMBL" id="AP018205">
    <property type="protein sequence ID" value="BAY59815.1"/>
    <property type="molecule type" value="Genomic_DNA"/>
</dbReference>
<proteinExistence type="predicted"/>
<sequence length="85" mass="9698">MATLYIQYRISAWQTVNQMIADAEQTTQTQLDEASRRVAKGVVINWLIEKTRLPVDLIPETVPMQDSLQALQAVSQLCHTYFTTD</sequence>